<dbReference type="Proteomes" id="UP001526337">
    <property type="component" value="Unassembled WGS sequence"/>
</dbReference>
<evidence type="ECO:0000313" key="1">
    <source>
        <dbReference type="EMBL" id="MCW4589808.1"/>
    </source>
</evidence>
<comment type="caution">
    <text evidence="1">The sequence shown here is derived from an EMBL/GenBank/DDBJ whole genome shotgun (WGS) entry which is preliminary data.</text>
</comment>
<dbReference type="EMBL" id="JANGSQ010000089">
    <property type="protein sequence ID" value="MCW4589808.1"/>
    <property type="molecule type" value="Genomic_DNA"/>
</dbReference>
<keyword evidence="2" id="KW-1185">Reference proteome</keyword>
<dbReference type="RefSeq" id="WP_171790063.1">
    <property type="nucleotide sequence ID" value="NZ_JABJWD010000020.1"/>
</dbReference>
<proteinExistence type="predicted"/>
<sequence length="67" mass="7412">MSEALRFAQYDACDRTLFHQTIVMGMWMGDMGGTLGQGAHYGAMQKIAETTRNVRVFATDVRPGARS</sequence>
<gene>
    <name evidence="1" type="ORF">NO263_04350</name>
</gene>
<evidence type="ECO:0000313" key="2">
    <source>
        <dbReference type="Proteomes" id="UP001526337"/>
    </source>
</evidence>
<protein>
    <submittedName>
        <fullName evidence="1">Uncharacterized protein</fullName>
    </submittedName>
</protein>
<accession>A0ABT3K353</accession>
<reference evidence="1 2" key="1">
    <citation type="submission" date="2022-07" db="EMBL/GenBank/DDBJ databases">
        <title>Genome stability of Gluconacetobacter entanii AV429.</title>
        <authorList>
            <person name="Trcek J."/>
            <person name="Cepec E."/>
        </authorList>
    </citation>
    <scope>NUCLEOTIDE SEQUENCE [LARGE SCALE GENOMIC DNA]</scope>
    <source>
        <strain evidence="1 2">AV429_2022</strain>
    </source>
</reference>
<name>A0ABT3K353_9PROT</name>
<organism evidence="1 2">
    <name type="scientific">Gluconacetobacter entanii</name>
    <dbReference type="NCBI Taxonomy" id="108528"/>
    <lineage>
        <taxon>Bacteria</taxon>
        <taxon>Pseudomonadati</taxon>
        <taxon>Pseudomonadota</taxon>
        <taxon>Alphaproteobacteria</taxon>
        <taxon>Acetobacterales</taxon>
        <taxon>Acetobacteraceae</taxon>
        <taxon>Gluconacetobacter</taxon>
    </lineage>
</organism>